<gene>
    <name evidence="2" type="ORF">Bxe_C1091</name>
</gene>
<feature type="transmembrane region" description="Helical" evidence="1">
    <location>
        <begin position="130"/>
        <end position="154"/>
    </location>
</feature>
<evidence type="ECO:0008006" key="4">
    <source>
        <dbReference type="Google" id="ProtNLM"/>
    </source>
</evidence>
<feature type="transmembrane region" description="Helical" evidence="1">
    <location>
        <begin position="71"/>
        <end position="93"/>
    </location>
</feature>
<evidence type="ECO:0000313" key="3">
    <source>
        <dbReference type="Proteomes" id="UP000001817"/>
    </source>
</evidence>
<keyword evidence="1" id="KW-0472">Membrane</keyword>
<evidence type="ECO:0000256" key="1">
    <source>
        <dbReference type="SAM" id="Phobius"/>
    </source>
</evidence>
<keyword evidence="3" id="KW-1185">Reference proteome</keyword>
<protein>
    <recommendedName>
        <fullName evidence="4">Transmembrane protein</fullName>
    </recommendedName>
</protein>
<name>Q13G31_PARXL</name>
<dbReference type="AlphaFoldDB" id="Q13G31"/>
<organism evidence="2 3">
    <name type="scientific">Paraburkholderia xenovorans (strain LB400)</name>
    <dbReference type="NCBI Taxonomy" id="266265"/>
    <lineage>
        <taxon>Bacteria</taxon>
        <taxon>Pseudomonadati</taxon>
        <taxon>Pseudomonadota</taxon>
        <taxon>Betaproteobacteria</taxon>
        <taxon>Burkholderiales</taxon>
        <taxon>Burkholderiaceae</taxon>
        <taxon>Paraburkholderia</taxon>
    </lineage>
</organism>
<reference evidence="2 3" key="1">
    <citation type="journal article" date="2006" name="Proc. Natl. Acad. Sci. U.S.A.">
        <title>Burkholderia xenovorans LB400 harbors a multi-replicon, 9.73-Mbp genome shaped for versatility.</title>
        <authorList>
            <person name="Chain P.S."/>
            <person name="Denef V.J."/>
            <person name="Konstantinidis K.T."/>
            <person name="Vergez L.M."/>
            <person name="Agullo L."/>
            <person name="Reyes V.L."/>
            <person name="Hauser L."/>
            <person name="Cordova M."/>
            <person name="Gomez L."/>
            <person name="Gonzalez M."/>
            <person name="Land M."/>
            <person name="Lao V."/>
            <person name="Larimer F."/>
            <person name="LiPuma J.J."/>
            <person name="Mahenthiralingam E."/>
            <person name="Malfatti S.A."/>
            <person name="Marx C.J."/>
            <person name="Parnell J.J."/>
            <person name="Ramette A."/>
            <person name="Richardson P."/>
            <person name="Seeger M."/>
            <person name="Smith D."/>
            <person name="Spilker T."/>
            <person name="Sul W.J."/>
            <person name="Tsoi T.V."/>
            <person name="Ulrich L.E."/>
            <person name="Zhulin I.B."/>
            <person name="Tiedje J.M."/>
        </authorList>
    </citation>
    <scope>NUCLEOTIDE SEQUENCE [LARGE SCALE GENOMIC DNA]</scope>
    <source>
        <strain evidence="2 3">LB400</strain>
    </source>
</reference>
<accession>Q13G31</accession>
<sequence>MDSQFSWRQSAHLCRNRVALFSDDTLLSGFRRRSSEYPGAFFEPTRCVGFFSWLQRPVGSGNLVVKSCGKYMAIVLPILSRLCLGWTLVYLIFSLLSALRVGRRHYQWAIFLEFQPRRARGPWEVARARLIMRMMLCTFFVVPVGIASFIACVFMC</sequence>
<evidence type="ECO:0000313" key="2">
    <source>
        <dbReference type="EMBL" id="ABE36958.1"/>
    </source>
</evidence>
<proteinExistence type="predicted"/>
<dbReference type="Proteomes" id="UP000001817">
    <property type="component" value="Chromosome 3"/>
</dbReference>
<dbReference type="KEGG" id="bxe:Bxe_C1091"/>
<dbReference type="EMBL" id="CP000272">
    <property type="protein sequence ID" value="ABE36958.1"/>
    <property type="molecule type" value="Genomic_DNA"/>
</dbReference>
<dbReference type="eggNOG" id="ENOG503171X">
    <property type="taxonomic scope" value="Bacteria"/>
</dbReference>
<keyword evidence="1" id="KW-0812">Transmembrane</keyword>
<keyword evidence="1" id="KW-1133">Transmembrane helix</keyword>